<feature type="region of interest" description="Disordered" evidence="2">
    <location>
        <begin position="739"/>
        <end position="849"/>
    </location>
</feature>
<feature type="region of interest" description="Disordered" evidence="2">
    <location>
        <begin position="519"/>
        <end position="603"/>
    </location>
</feature>
<dbReference type="SUPFAM" id="SSF49265">
    <property type="entry name" value="Fibronectin type III"/>
    <property type="match status" value="1"/>
</dbReference>
<evidence type="ECO:0000313" key="5">
    <source>
        <dbReference type="Proteomes" id="UP000272942"/>
    </source>
</evidence>
<gene>
    <name evidence="4" type="ORF">ECPE_LOCUS6939</name>
</gene>
<evidence type="ECO:0000313" key="4">
    <source>
        <dbReference type="EMBL" id="VDP79736.1"/>
    </source>
</evidence>
<organism evidence="6">
    <name type="scientific">Echinostoma caproni</name>
    <dbReference type="NCBI Taxonomy" id="27848"/>
    <lineage>
        <taxon>Eukaryota</taxon>
        <taxon>Metazoa</taxon>
        <taxon>Spiralia</taxon>
        <taxon>Lophotrochozoa</taxon>
        <taxon>Platyhelminthes</taxon>
        <taxon>Trematoda</taxon>
        <taxon>Digenea</taxon>
        <taxon>Plagiorchiida</taxon>
        <taxon>Echinostomata</taxon>
        <taxon>Echinostomatoidea</taxon>
        <taxon>Echinostomatidae</taxon>
        <taxon>Echinostoma</taxon>
    </lineage>
</organism>
<reference evidence="4 5" key="2">
    <citation type="submission" date="2018-11" db="EMBL/GenBank/DDBJ databases">
        <authorList>
            <consortium name="Pathogen Informatics"/>
        </authorList>
    </citation>
    <scope>NUCLEOTIDE SEQUENCE [LARGE SCALE GENOMIC DNA]</scope>
    <source>
        <strain evidence="4 5">Egypt</strain>
    </source>
</reference>
<dbReference type="GO" id="GO:0045202">
    <property type="term" value="C:synapse"/>
    <property type="evidence" value="ECO:0007669"/>
    <property type="project" value="GOC"/>
</dbReference>
<keyword evidence="1" id="KW-0677">Repeat</keyword>
<proteinExistence type="predicted"/>
<dbReference type="Gene3D" id="2.60.40.10">
    <property type="entry name" value="Immunoglobulins"/>
    <property type="match status" value="2"/>
</dbReference>
<name>A0A183AJ04_9TREM</name>
<protein>
    <submittedName>
        <fullName evidence="6">Fibronectin type-III domain-containing protein</fullName>
    </submittedName>
</protein>
<dbReference type="WBParaSite" id="ECPE_0000695301-mRNA-1">
    <property type="protein sequence ID" value="ECPE_0000695301-mRNA-1"/>
    <property type="gene ID" value="ECPE_0000695301"/>
</dbReference>
<feature type="compositionally biased region" description="Basic and acidic residues" evidence="2">
    <location>
        <begin position="806"/>
        <end position="819"/>
    </location>
</feature>
<feature type="domain" description="Fibronectin type-III" evidence="3">
    <location>
        <begin position="106"/>
        <end position="184"/>
    </location>
</feature>
<evidence type="ECO:0000256" key="1">
    <source>
        <dbReference type="ARBA" id="ARBA00022737"/>
    </source>
</evidence>
<dbReference type="PANTHER" id="PTHR14234:SF19">
    <property type="entry name" value="RIM-BINDING PROTEIN, ISOFORM F"/>
    <property type="match status" value="1"/>
</dbReference>
<dbReference type="InterPro" id="IPR013783">
    <property type="entry name" value="Ig-like_fold"/>
</dbReference>
<dbReference type="InterPro" id="IPR057884">
    <property type="entry name" value="FN3_RIM-BP1/2/3"/>
</dbReference>
<feature type="compositionally biased region" description="Polar residues" evidence="2">
    <location>
        <begin position="432"/>
        <end position="449"/>
    </location>
</feature>
<dbReference type="InterPro" id="IPR003961">
    <property type="entry name" value="FN3_dom"/>
</dbReference>
<feature type="region of interest" description="Disordered" evidence="2">
    <location>
        <begin position="427"/>
        <end position="455"/>
    </location>
</feature>
<dbReference type="CDD" id="cd00063">
    <property type="entry name" value="FN3"/>
    <property type="match status" value="1"/>
</dbReference>
<reference evidence="6" key="1">
    <citation type="submission" date="2016-06" db="UniProtKB">
        <authorList>
            <consortium name="WormBaseParasite"/>
        </authorList>
    </citation>
    <scope>IDENTIFICATION</scope>
</reference>
<accession>A0A183AJ04</accession>
<evidence type="ECO:0000259" key="3">
    <source>
        <dbReference type="PROSITE" id="PS50853"/>
    </source>
</evidence>
<dbReference type="OrthoDB" id="4158657at2759"/>
<dbReference type="EMBL" id="UZAN01043981">
    <property type="protein sequence ID" value="VDP79736.1"/>
    <property type="molecule type" value="Genomic_DNA"/>
</dbReference>
<dbReference type="Pfam" id="PF25523">
    <property type="entry name" value="Ig_RIMBP2"/>
    <property type="match status" value="2"/>
</dbReference>
<evidence type="ECO:0000256" key="2">
    <source>
        <dbReference type="SAM" id="MobiDB-lite"/>
    </source>
</evidence>
<sequence>MCPSNLDSDIPAPKMITLERQLIHSVLISWKPPDSAAAIQTIISAYHIYVDGQFRMSVQSKEKTRALLDRVDSDKPHRISIRAICTRGQSKDAECTLVVGRGMTATPGRLRATQIGTKSAKLSWIPGNSNYWHRVYLNQQELYNCPPGVYKVLLTDLPPDTLHRVCVQALPQTTPPITSQSPEPPSWILNTTSGVDTQHLSAFIEFRTLPIGLPDPPTNVQLEPGPQDGMLLVTWTPVPQDKGAAAAASAAGASGTLPVQGYTVCLNERSLMEVDGASNDHAIIPLKVVKEHLDQVFLETQSSAPSTNLDLALDEALSSDLGTFGHPGTTSDLAQTLLITVHSTVPLSAVSEETQHLAVNSCATTAVLKGSAGPGSRQICLTPEILVAAGGSLEATVHVLGVKLAQQLGIDELAARRAGVPLISTAAEVRSPSPTTQNTSNPATSVSGTGTVGPEQGLITVSADTMRKRSPTTDAIGSAEALLMRHRLEESRERAAITSSPEMTWPGYSVDSLRGISTRSRSARSPAPWPWPSGFSGPRVRTPAMANRSPTRTHRGRYSRKSWRQTRSMSDDYEPRLGPPGVFPPDHICPDEEEDNSDNSAWSSEAPFSRYSWLRASSLYNLNHRIPAKRWRPRGAAKSSWDIRSLPNYDEPVGSGYPSRSRYRDEYGRILQPRSANLCDLGAPYDTRPSARSLSAWPDAGSRWAPIYTKLGGPRTQRRFGGKIYREFGSVGPGPIITAFSSSSNDEKRGGPYADSVGPDSARLLSARFSSGDYTGPDGRYRFPPPRSRSTSPHRTSRPSNCSRPLTRELGIRYYDRPSSRWPESPLACQKPPNSNANRNRDRHRGHWPERVGSLTSEFSTFWA</sequence>
<dbReference type="Proteomes" id="UP000272942">
    <property type="component" value="Unassembled WGS sequence"/>
</dbReference>
<evidence type="ECO:0000313" key="6">
    <source>
        <dbReference type="WBParaSite" id="ECPE_0000695301-mRNA-1"/>
    </source>
</evidence>
<feature type="compositionally biased region" description="Low complexity" evidence="2">
    <location>
        <begin position="788"/>
        <end position="800"/>
    </location>
</feature>
<dbReference type="InterPro" id="IPR036116">
    <property type="entry name" value="FN3_sf"/>
</dbReference>
<dbReference type="SMART" id="SM00060">
    <property type="entry name" value="FN3"/>
    <property type="match status" value="2"/>
</dbReference>
<dbReference type="PROSITE" id="PS50853">
    <property type="entry name" value="FN3"/>
    <property type="match status" value="1"/>
</dbReference>
<dbReference type="InterPro" id="IPR040325">
    <property type="entry name" value="RIMBP1/2/3"/>
</dbReference>
<dbReference type="GO" id="GO:0007274">
    <property type="term" value="P:neuromuscular synaptic transmission"/>
    <property type="evidence" value="ECO:0007669"/>
    <property type="project" value="TreeGrafter"/>
</dbReference>
<keyword evidence="5" id="KW-1185">Reference proteome</keyword>
<dbReference type="AlphaFoldDB" id="A0A183AJ04"/>
<dbReference type="PANTHER" id="PTHR14234">
    <property type="entry name" value="RIM BINDING PROTEIN-RELATED"/>
    <property type="match status" value="1"/>
</dbReference>
<feature type="compositionally biased region" description="Basic residues" evidence="2">
    <location>
        <begin position="551"/>
        <end position="564"/>
    </location>
</feature>